<proteinExistence type="predicted"/>
<dbReference type="EMBL" id="JAHYIQ010000008">
    <property type="protein sequence ID" value="KAK1129365.1"/>
    <property type="molecule type" value="Genomic_DNA"/>
</dbReference>
<dbReference type="AlphaFoldDB" id="A0AA40G2M7"/>
<keyword evidence="3" id="KW-1185">Reference proteome</keyword>
<evidence type="ECO:0000313" key="2">
    <source>
        <dbReference type="EMBL" id="KAK1129365.1"/>
    </source>
</evidence>
<feature type="compositionally biased region" description="Pro residues" evidence="1">
    <location>
        <begin position="138"/>
        <end position="158"/>
    </location>
</feature>
<feature type="compositionally biased region" description="Gly residues" evidence="1">
    <location>
        <begin position="36"/>
        <end position="54"/>
    </location>
</feature>
<reference evidence="2" key="1">
    <citation type="submission" date="2021-10" db="EMBL/GenBank/DDBJ databases">
        <title>Melipona bicolor Genome sequencing and assembly.</title>
        <authorList>
            <person name="Araujo N.S."/>
            <person name="Arias M.C."/>
        </authorList>
    </citation>
    <scope>NUCLEOTIDE SEQUENCE</scope>
    <source>
        <strain evidence="2">USP_2M_L1-L4_2017</strain>
        <tissue evidence="2">Whole body</tissue>
    </source>
</reference>
<dbReference type="Proteomes" id="UP001177670">
    <property type="component" value="Unassembled WGS sequence"/>
</dbReference>
<feature type="region of interest" description="Disordered" evidence="1">
    <location>
        <begin position="29"/>
        <end position="158"/>
    </location>
</feature>
<gene>
    <name evidence="2" type="ORF">K0M31_019099</name>
</gene>
<protein>
    <submittedName>
        <fullName evidence="2">Uncharacterized protein</fullName>
    </submittedName>
</protein>
<evidence type="ECO:0000256" key="1">
    <source>
        <dbReference type="SAM" id="MobiDB-lite"/>
    </source>
</evidence>
<accession>A0AA40G2M7</accession>
<evidence type="ECO:0000313" key="3">
    <source>
        <dbReference type="Proteomes" id="UP001177670"/>
    </source>
</evidence>
<feature type="compositionally biased region" description="Basic and acidic residues" evidence="1">
    <location>
        <begin position="58"/>
        <end position="81"/>
    </location>
</feature>
<comment type="caution">
    <text evidence="2">The sequence shown here is derived from an EMBL/GenBank/DDBJ whole genome shotgun (WGS) entry which is preliminary data.</text>
</comment>
<feature type="compositionally biased region" description="Basic residues" evidence="1">
    <location>
        <begin position="108"/>
        <end position="118"/>
    </location>
</feature>
<name>A0AA40G2M7_9HYME</name>
<organism evidence="2 3">
    <name type="scientific">Melipona bicolor</name>
    <dbReference type="NCBI Taxonomy" id="60889"/>
    <lineage>
        <taxon>Eukaryota</taxon>
        <taxon>Metazoa</taxon>
        <taxon>Ecdysozoa</taxon>
        <taxon>Arthropoda</taxon>
        <taxon>Hexapoda</taxon>
        <taxon>Insecta</taxon>
        <taxon>Pterygota</taxon>
        <taxon>Neoptera</taxon>
        <taxon>Endopterygota</taxon>
        <taxon>Hymenoptera</taxon>
        <taxon>Apocrita</taxon>
        <taxon>Aculeata</taxon>
        <taxon>Apoidea</taxon>
        <taxon>Anthophila</taxon>
        <taxon>Apidae</taxon>
        <taxon>Melipona</taxon>
    </lineage>
</organism>
<sequence length="158" mass="17466">MSAETRKRHTHIDTGTHVLRLRRRWSRRRALSRDSLGGGEARGGGGGGGGGGGRVRQSRPEGGSKEKEYQGPRETETDIDRGSWGGGMWGGDWCCSRVGTTRGGSGWPRRRRRRRRLSWTKSILWPPIPRHPFASFLQPPPSTPLRPNPPGSPPKVAE</sequence>